<feature type="binding site" evidence="8">
    <location>
        <position position="64"/>
    </location>
    <ligand>
        <name>Zn(2+)</name>
        <dbReference type="ChEBI" id="CHEBI:29105"/>
        <label>1</label>
        <note>catalytic</note>
    </ligand>
</feature>
<accession>A0A916YRH7</accession>
<comment type="cofactor">
    <cofactor evidence="8">
        <name>Zn(2+)</name>
        <dbReference type="ChEBI" id="CHEBI:29105"/>
    </cofactor>
    <text evidence="8">Binds 2 Zn(2+) ions.</text>
</comment>
<feature type="binding site" evidence="8">
    <location>
        <position position="66"/>
    </location>
    <ligand>
        <name>Zn(2+)</name>
        <dbReference type="ChEBI" id="CHEBI:29105"/>
        <label>2</label>
        <note>catalytic</note>
    </ligand>
</feature>
<dbReference type="Pfam" id="PF23023">
    <property type="entry name" value="Anti-Pycsar_Apyc1"/>
    <property type="match status" value="1"/>
</dbReference>
<evidence type="ECO:0000256" key="3">
    <source>
        <dbReference type="ARBA" id="ARBA00022722"/>
    </source>
</evidence>
<feature type="active site" description="Proton acceptor" evidence="8">
    <location>
        <position position="66"/>
    </location>
</feature>
<comment type="subunit">
    <text evidence="1 8">Homodimer.</text>
</comment>
<evidence type="ECO:0000256" key="7">
    <source>
        <dbReference type="ARBA" id="ARBA00022833"/>
    </source>
</evidence>
<evidence type="ECO:0000256" key="1">
    <source>
        <dbReference type="ARBA" id="ARBA00011738"/>
    </source>
</evidence>
<dbReference type="SUPFAM" id="SSF56281">
    <property type="entry name" value="Metallo-hydrolase/oxidoreductase"/>
    <property type="match status" value="1"/>
</dbReference>
<evidence type="ECO:0000256" key="5">
    <source>
        <dbReference type="ARBA" id="ARBA00022759"/>
    </source>
</evidence>
<keyword evidence="5 8" id="KW-0255">Endonuclease</keyword>
<proteinExistence type="inferred from homology"/>
<dbReference type="Gene3D" id="3.60.15.10">
    <property type="entry name" value="Ribonuclease Z/Hydroxyacylglutathione hydrolase-like"/>
    <property type="match status" value="1"/>
</dbReference>
<evidence type="ECO:0000256" key="4">
    <source>
        <dbReference type="ARBA" id="ARBA00022723"/>
    </source>
</evidence>
<keyword evidence="4 8" id="KW-0479">Metal-binding</keyword>
<feature type="binding site" evidence="8">
    <location>
        <position position="212"/>
    </location>
    <ligand>
        <name>Zn(2+)</name>
        <dbReference type="ChEBI" id="CHEBI:29105"/>
        <label>1</label>
        <note>catalytic</note>
    </ligand>
</feature>
<dbReference type="GO" id="GO:0042781">
    <property type="term" value="F:3'-tRNA processing endoribonuclease activity"/>
    <property type="evidence" value="ECO:0007669"/>
    <property type="project" value="UniProtKB-UniRule"/>
</dbReference>
<dbReference type="CDD" id="cd07717">
    <property type="entry name" value="RNaseZ_ZiPD-like_MBL-fold"/>
    <property type="match status" value="1"/>
</dbReference>
<gene>
    <name evidence="8 9" type="primary">rnz</name>
    <name evidence="9" type="ORF">GCM10011514_20280</name>
</gene>
<comment type="catalytic activity">
    <reaction evidence="8">
        <text>Endonucleolytic cleavage of RNA, removing extra 3' nucleotides from tRNA precursor, generating 3' termini of tRNAs. A 3'-hydroxy group is left at the tRNA terminus and a 5'-phosphoryl group is left at the trailer molecule.</text>
        <dbReference type="EC" id="3.1.26.11"/>
    </reaction>
</comment>
<feature type="binding site" evidence="8">
    <location>
        <position position="142"/>
    </location>
    <ligand>
        <name>Zn(2+)</name>
        <dbReference type="ChEBI" id="CHEBI:29105"/>
        <label>1</label>
        <note>catalytic</note>
    </ligand>
</feature>
<evidence type="ECO:0000313" key="9">
    <source>
        <dbReference type="EMBL" id="GGD56161.1"/>
    </source>
</evidence>
<evidence type="ECO:0000256" key="2">
    <source>
        <dbReference type="ARBA" id="ARBA00022694"/>
    </source>
</evidence>
<organism evidence="9 10">
    <name type="scientific">Emticicia aquatilis</name>
    <dbReference type="NCBI Taxonomy" id="1537369"/>
    <lineage>
        <taxon>Bacteria</taxon>
        <taxon>Pseudomonadati</taxon>
        <taxon>Bacteroidota</taxon>
        <taxon>Cytophagia</taxon>
        <taxon>Cytophagales</taxon>
        <taxon>Leadbetterellaceae</taxon>
        <taxon>Emticicia</taxon>
    </lineage>
</organism>
<comment type="similarity">
    <text evidence="8">Belongs to the RNase Z family.</text>
</comment>
<dbReference type="NCBIfam" id="NF000801">
    <property type="entry name" value="PRK00055.1-3"/>
    <property type="match status" value="1"/>
</dbReference>
<dbReference type="RefSeq" id="WP_188765967.1">
    <property type="nucleotide sequence ID" value="NZ_BMKK01000004.1"/>
</dbReference>
<keyword evidence="3 8" id="KW-0540">Nuclease</keyword>
<comment type="caution">
    <text evidence="9">The sequence shown here is derived from an EMBL/GenBank/DDBJ whole genome shotgun (WGS) entry which is preliminary data.</text>
</comment>
<reference evidence="9" key="1">
    <citation type="journal article" date="2014" name="Int. J. Syst. Evol. Microbiol.">
        <title>Complete genome sequence of Corynebacterium casei LMG S-19264T (=DSM 44701T), isolated from a smear-ripened cheese.</title>
        <authorList>
            <consortium name="US DOE Joint Genome Institute (JGI-PGF)"/>
            <person name="Walter F."/>
            <person name="Albersmeier A."/>
            <person name="Kalinowski J."/>
            <person name="Ruckert C."/>
        </authorList>
    </citation>
    <scope>NUCLEOTIDE SEQUENCE</scope>
    <source>
        <strain evidence="9">CGMCC 1.15958</strain>
    </source>
</reference>
<dbReference type="PANTHER" id="PTHR46018:SF2">
    <property type="entry name" value="ZINC PHOSPHODIESTERASE ELAC PROTEIN 1"/>
    <property type="match status" value="1"/>
</dbReference>
<feature type="binding site" evidence="8">
    <location>
        <position position="62"/>
    </location>
    <ligand>
        <name>Zn(2+)</name>
        <dbReference type="ChEBI" id="CHEBI:29105"/>
        <label>1</label>
        <note>catalytic</note>
    </ligand>
</feature>
<dbReference type="EC" id="3.1.26.11" evidence="8"/>
<keyword evidence="10" id="KW-1185">Reference proteome</keyword>
<keyword evidence="7 8" id="KW-0862">Zinc</keyword>
<evidence type="ECO:0000313" key="10">
    <source>
        <dbReference type="Proteomes" id="UP000609064"/>
    </source>
</evidence>
<dbReference type="PANTHER" id="PTHR46018">
    <property type="entry name" value="ZINC PHOSPHODIESTERASE ELAC PROTEIN 1"/>
    <property type="match status" value="1"/>
</dbReference>
<dbReference type="GO" id="GO:0008270">
    <property type="term" value="F:zinc ion binding"/>
    <property type="evidence" value="ECO:0007669"/>
    <property type="project" value="UniProtKB-UniRule"/>
</dbReference>
<dbReference type="AlphaFoldDB" id="A0A916YRH7"/>
<feature type="binding site" evidence="8">
    <location>
        <position position="270"/>
    </location>
    <ligand>
        <name>Zn(2+)</name>
        <dbReference type="ChEBI" id="CHEBI:29105"/>
        <label>2</label>
        <note>catalytic</note>
    </ligand>
</feature>
<comment type="function">
    <text evidence="8">Zinc phosphodiesterase, which displays some tRNA 3'-processing endonuclease activity. Probably involved in tRNA maturation, by removing a 3'-trailer from precursor tRNA.</text>
</comment>
<feature type="binding site" evidence="8">
    <location>
        <position position="212"/>
    </location>
    <ligand>
        <name>Zn(2+)</name>
        <dbReference type="ChEBI" id="CHEBI:29105"/>
        <label>2</label>
        <note>catalytic</note>
    </ligand>
</feature>
<name>A0A916YRH7_9BACT</name>
<dbReference type="EMBL" id="BMKK01000004">
    <property type="protein sequence ID" value="GGD56161.1"/>
    <property type="molecule type" value="Genomic_DNA"/>
</dbReference>
<reference evidence="9" key="2">
    <citation type="submission" date="2020-09" db="EMBL/GenBank/DDBJ databases">
        <authorList>
            <person name="Sun Q."/>
            <person name="Zhou Y."/>
        </authorList>
    </citation>
    <scope>NUCLEOTIDE SEQUENCE</scope>
    <source>
        <strain evidence="9">CGMCC 1.15958</strain>
    </source>
</reference>
<evidence type="ECO:0000256" key="6">
    <source>
        <dbReference type="ARBA" id="ARBA00022801"/>
    </source>
</evidence>
<evidence type="ECO:0000256" key="8">
    <source>
        <dbReference type="HAMAP-Rule" id="MF_01818"/>
    </source>
</evidence>
<feature type="binding site" evidence="8">
    <location>
        <position position="67"/>
    </location>
    <ligand>
        <name>Zn(2+)</name>
        <dbReference type="ChEBI" id="CHEBI:29105"/>
        <label>2</label>
        <note>catalytic</note>
    </ligand>
</feature>
<keyword evidence="2 8" id="KW-0819">tRNA processing</keyword>
<dbReference type="Proteomes" id="UP000609064">
    <property type="component" value="Unassembled WGS sequence"/>
</dbReference>
<keyword evidence="6 8" id="KW-0378">Hydrolase</keyword>
<sequence>MNFDFLVLGTGSATPVVNRHPSAFLLSIENESFLIDCGEGTQYRLLEQKIKSSRIRHIFISHLHGDHYFGLVGLLSSWSMNQRKEDLTIFAPRGLDEILTAQFKHSDTRLHYKINFVETDTENVYHLLETNLVTVETIPLHHRIPCCGFLFRSKACKRKIVAENLPANFPIPYLKMLKDGLDIYDELSGITYKNEDYTIAGGTSKSFAYCSDTAYNELKINQLQNVDGIYHEATFTDSELKRAEQTNHSTARQAAMIAQQTNAKQLIIGHYSSRYKTLDSHLIEAKEVFENTFLAEEGKSYKI</sequence>
<protein>
    <recommendedName>
        <fullName evidence="8">Ribonuclease Z</fullName>
        <shortName evidence="8">RNase Z</shortName>
        <ecNumber evidence="8">3.1.26.11</ecNumber>
    </recommendedName>
    <alternativeName>
        <fullName evidence="8">tRNA 3 endonuclease</fullName>
    </alternativeName>
    <alternativeName>
        <fullName evidence="8">tRNase Z</fullName>
    </alternativeName>
</protein>
<dbReference type="HAMAP" id="MF_01818">
    <property type="entry name" value="RNase_Z_BN"/>
    <property type="match status" value="1"/>
</dbReference>
<dbReference type="InterPro" id="IPR013471">
    <property type="entry name" value="RNase_Z/BN"/>
</dbReference>
<dbReference type="InterPro" id="IPR036866">
    <property type="entry name" value="RibonucZ/Hydroxyglut_hydro"/>
</dbReference>